<dbReference type="InterPro" id="IPR030834">
    <property type="entry name" value="PKS_assoc_dom"/>
</dbReference>
<feature type="domain" description="Ketosynthase family 3 (KS3)" evidence="5">
    <location>
        <begin position="341"/>
        <end position="759"/>
    </location>
</feature>
<accession>A0A7S2JAN2</accession>
<dbReference type="Gene3D" id="3.40.47.10">
    <property type="match status" value="1"/>
</dbReference>
<comment type="similarity">
    <text evidence="3">Belongs to the thiolase-like superfamily. Beta-ketoacyl-ACP synthases family.</text>
</comment>
<dbReference type="GO" id="GO:0006633">
    <property type="term" value="P:fatty acid biosynthetic process"/>
    <property type="evidence" value="ECO:0007669"/>
    <property type="project" value="TreeGrafter"/>
</dbReference>
<evidence type="ECO:0000259" key="5">
    <source>
        <dbReference type="PROSITE" id="PS52004"/>
    </source>
</evidence>
<sequence length="954" mass="104061">MALVPAAEVVHGLRLGTLVEVCGPVAGGEDVSGQLGQLEAFSEHDGLFDVRLISGASCRVQPGSLRSPATVPRPGLGGGPESFDVLAGPKSQESALGEEVATCLFEKGFCVLKTCYAARELEDAVQGMRRRGDTQRLQRLPEEVEEGYLGFGARGKVAWMDPASPDCPTEEALVRSDEFMSTLASLIQPHSADLLDGAVVTERTPALASLLLLDDEEQEFPAQDADDAILGCFLRTYRRGQIKVVHFLGPASADVVLERLDESEAADALPLKQETVNLSCGPNTMLIFRTGVFRYACQAEKEFVSVSSVFLEYADPFMLEESKREEALLLTGGAGPAGPGGKQVVVVNEATRLMANWDEVEGYRAGLQGACDSSIEIPIMRFDVNFYYNPDDATRVPGQTYLKHQAYVEGLELFDNKYFEINNNDARVMDPMQRHVLEVGAMCLFKLGITKKDSNRTPHHAGCSVGLDKDDWDKSYAEITGCLGGTNVQAIISNRFSFIFNLRGPNYVADTACSASLAATHLAKFALMDSEIEKLEFHVAIGIHQCFMPWGVEGYGAKMMSGQCRTFNDTASGYMRGDGCSGMTLKYGELLDERDAVWRASRVGQNGRSATMTAPNGIAQEEVIMRTIREARIKPPESCMWNCHGTGTALGDPIEVGGVRRVMNKEPRDTTLLMLTNKTHTGHLEGGAAMTTLIAAVMQCKMTVTASICHFRVLNPNMDLNGFNVCIASEVVTSGNTQNNVHISSFGFGGTNGHCIMWGTGQVDTLSSSDILLKRIRKMAPPEVRVNGDDPSYWEWDGPDEGSRAKPGDRYAIDINPSDPENVSIRWTKEEEGGDADDGEDDFYCITGPFNDWEGDRMEDSAVTGLRTIVLDGPPNGVLQFRFLLNGEESEVLYPEVDQCTSKTGAVLGPALVDSDVPGREKNVWYVICPEGSSVRVMLFVCRGRRSVMWMPED</sequence>
<dbReference type="SMART" id="SM00825">
    <property type="entry name" value="PKS_KS"/>
    <property type="match status" value="1"/>
</dbReference>
<gene>
    <name evidence="6" type="ORF">BRAN1462_LOCUS16285</name>
</gene>
<dbReference type="PANTHER" id="PTHR43775:SF37">
    <property type="entry name" value="SI:DKEY-61P9.11"/>
    <property type="match status" value="1"/>
</dbReference>
<evidence type="ECO:0000256" key="4">
    <source>
        <dbReference type="SAM" id="MobiDB-lite"/>
    </source>
</evidence>
<dbReference type="NCBIfam" id="TIGR04556">
    <property type="entry name" value="PKS_assoc"/>
    <property type="match status" value="1"/>
</dbReference>
<dbReference type="PANTHER" id="PTHR43775">
    <property type="entry name" value="FATTY ACID SYNTHASE"/>
    <property type="match status" value="1"/>
</dbReference>
<dbReference type="InterPro" id="IPR020841">
    <property type="entry name" value="PKS_Beta-ketoAc_synthase_dom"/>
</dbReference>
<feature type="region of interest" description="Disordered" evidence="4">
    <location>
        <begin position="790"/>
        <end position="823"/>
    </location>
</feature>
<evidence type="ECO:0000313" key="6">
    <source>
        <dbReference type="EMBL" id="CAD9542557.1"/>
    </source>
</evidence>
<dbReference type="InterPro" id="IPR014031">
    <property type="entry name" value="Ketoacyl_synth_C"/>
</dbReference>
<dbReference type="Pfam" id="PF00109">
    <property type="entry name" value="ketoacyl-synt"/>
    <property type="match status" value="1"/>
</dbReference>
<dbReference type="InterPro" id="IPR050091">
    <property type="entry name" value="PKS_NRPS_Biosynth_Enz"/>
</dbReference>
<dbReference type="InterPro" id="IPR014030">
    <property type="entry name" value="Ketoacyl_synth_N"/>
</dbReference>
<dbReference type="GO" id="GO:0004312">
    <property type="term" value="F:fatty acid synthase activity"/>
    <property type="evidence" value="ECO:0007669"/>
    <property type="project" value="TreeGrafter"/>
</dbReference>
<evidence type="ECO:0000256" key="1">
    <source>
        <dbReference type="ARBA" id="ARBA00022450"/>
    </source>
</evidence>
<reference evidence="6" key="1">
    <citation type="submission" date="2021-01" db="EMBL/GenBank/DDBJ databases">
        <authorList>
            <person name="Corre E."/>
            <person name="Pelletier E."/>
            <person name="Niang G."/>
            <person name="Scheremetjew M."/>
            <person name="Finn R."/>
            <person name="Kale V."/>
            <person name="Holt S."/>
            <person name="Cochrane G."/>
            <person name="Meng A."/>
            <person name="Brown T."/>
            <person name="Cohen L."/>
        </authorList>
    </citation>
    <scope>NUCLEOTIDE SEQUENCE</scope>
    <source>
        <strain evidence="6">RCC3387</strain>
    </source>
</reference>
<dbReference type="EMBL" id="HBGW01025677">
    <property type="protein sequence ID" value="CAD9542557.1"/>
    <property type="molecule type" value="Transcribed_RNA"/>
</dbReference>
<keyword evidence="3" id="KW-0808">Transferase</keyword>
<dbReference type="InterPro" id="IPR016039">
    <property type="entry name" value="Thiolase-like"/>
</dbReference>
<evidence type="ECO:0000256" key="2">
    <source>
        <dbReference type="ARBA" id="ARBA00022553"/>
    </source>
</evidence>
<dbReference type="Pfam" id="PF02801">
    <property type="entry name" value="Ketoacyl-synt_C"/>
    <property type="match status" value="1"/>
</dbReference>
<organism evidence="6">
    <name type="scientific">Zooxanthella nutricula</name>
    <dbReference type="NCBI Taxonomy" id="1333877"/>
    <lineage>
        <taxon>Eukaryota</taxon>
        <taxon>Sar</taxon>
        <taxon>Alveolata</taxon>
        <taxon>Dinophyceae</taxon>
        <taxon>Peridiniales</taxon>
        <taxon>Peridiniales incertae sedis</taxon>
        <taxon>Zooxanthella</taxon>
    </lineage>
</organism>
<name>A0A7S2JAN2_9DINO</name>
<dbReference type="SUPFAM" id="SSF53901">
    <property type="entry name" value="Thiolase-like"/>
    <property type="match status" value="1"/>
</dbReference>
<dbReference type="CDD" id="cd00833">
    <property type="entry name" value="PKS"/>
    <property type="match status" value="1"/>
</dbReference>
<dbReference type="PROSITE" id="PS52004">
    <property type="entry name" value="KS3_2"/>
    <property type="match status" value="1"/>
</dbReference>
<keyword evidence="2" id="KW-0597">Phosphoprotein</keyword>
<evidence type="ECO:0000256" key="3">
    <source>
        <dbReference type="RuleBase" id="RU003694"/>
    </source>
</evidence>
<dbReference type="AlphaFoldDB" id="A0A7S2JAN2"/>
<proteinExistence type="inferred from homology"/>
<keyword evidence="1" id="KW-0596">Phosphopantetheine</keyword>
<feature type="compositionally biased region" description="Basic and acidic residues" evidence="4">
    <location>
        <begin position="801"/>
        <end position="812"/>
    </location>
</feature>
<protein>
    <recommendedName>
        <fullName evidence="5">Ketosynthase family 3 (KS3) domain-containing protein</fullName>
    </recommendedName>
</protein>